<dbReference type="Proteomes" id="UP001652625">
    <property type="component" value="Chromosome 06"/>
</dbReference>
<dbReference type="Gene3D" id="1.10.533.10">
    <property type="entry name" value="Death Domain, Fas"/>
    <property type="match status" value="1"/>
</dbReference>
<keyword evidence="5" id="KW-1185">Reference proteome</keyword>
<dbReference type="PROSITE" id="PS50017">
    <property type="entry name" value="DEATH_DOMAIN"/>
    <property type="match status" value="1"/>
</dbReference>
<protein>
    <submittedName>
        <fullName evidence="6">NACHT, LRR and PYD domains-containing protein 3-like isoform X1</fullName>
    </submittedName>
</protein>
<dbReference type="RefSeq" id="XP_065656426.1">
    <property type="nucleotide sequence ID" value="XM_065800354.1"/>
</dbReference>
<evidence type="ECO:0000256" key="1">
    <source>
        <dbReference type="ARBA" id="ARBA00004496"/>
    </source>
</evidence>
<evidence type="ECO:0000313" key="6">
    <source>
        <dbReference type="RefSeq" id="XP_065656426.1"/>
    </source>
</evidence>
<dbReference type="GeneID" id="136081924"/>
<organism evidence="5 6">
    <name type="scientific">Hydra vulgaris</name>
    <name type="common">Hydra</name>
    <name type="synonym">Hydra attenuata</name>
    <dbReference type="NCBI Taxonomy" id="6087"/>
    <lineage>
        <taxon>Eukaryota</taxon>
        <taxon>Metazoa</taxon>
        <taxon>Cnidaria</taxon>
        <taxon>Hydrozoa</taxon>
        <taxon>Hydroidolina</taxon>
        <taxon>Anthoathecata</taxon>
        <taxon>Aplanulata</taxon>
        <taxon>Hydridae</taxon>
        <taxon>Hydra</taxon>
    </lineage>
</organism>
<accession>A0ABM4C4C5</accession>
<dbReference type="InterPro" id="IPR050637">
    <property type="entry name" value="NLRP_innate_immun_reg"/>
</dbReference>
<proteinExistence type="predicted"/>
<dbReference type="PANTHER" id="PTHR45690:SF19">
    <property type="entry name" value="NACHT, LRR AND PYD DOMAINS-CONTAINING PROTEIN 3"/>
    <property type="match status" value="1"/>
</dbReference>
<name>A0ABM4C4C5_HYDVU</name>
<dbReference type="InterPro" id="IPR000488">
    <property type="entry name" value="Death_dom"/>
</dbReference>
<dbReference type="InterPro" id="IPR007111">
    <property type="entry name" value="NACHT_NTPase"/>
</dbReference>
<feature type="domain" description="Death" evidence="4">
    <location>
        <begin position="15"/>
        <end position="90"/>
    </location>
</feature>
<gene>
    <name evidence="6" type="primary">LOC136081924</name>
</gene>
<dbReference type="SUPFAM" id="SSF47986">
    <property type="entry name" value="DEATH domain"/>
    <property type="match status" value="1"/>
</dbReference>
<evidence type="ECO:0000259" key="4">
    <source>
        <dbReference type="PROSITE" id="PS50017"/>
    </source>
</evidence>
<dbReference type="Pfam" id="PF05729">
    <property type="entry name" value="NACHT"/>
    <property type="match status" value="1"/>
</dbReference>
<evidence type="ECO:0000256" key="3">
    <source>
        <dbReference type="ARBA" id="ARBA00022737"/>
    </source>
</evidence>
<dbReference type="InterPro" id="IPR027417">
    <property type="entry name" value="P-loop_NTPase"/>
</dbReference>
<dbReference type="CDD" id="cd01670">
    <property type="entry name" value="Death"/>
    <property type="match status" value="1"/>
</dbReference>
<reference evidence="6" key="1">
    <citation type="submission" date="2025-08" db="UniProtKB">
        <authorList>
            <consortium name="RefSeq"/>
        </authorList>
    </citation>
    <scope>IDENTIFICATION</scope>
</reference>
<dbReference type="SUPFAM" id="SSF52540">
    <property type="entry name" value="P-loop containing nucleoside triphosphate hydrolases"/>
    <property type="match status" value="1"/>
</dbReference>
<dbReference type="PANTHER" id="PTHR45690">
    <property type="entry name" value="NACHT, LRR AND PYD DOMAINS-CONTAINING PROTEIN 12"/>
    <property type="match status" value="1"/>
</dbReference>
<evidence type="ECO:0000313" key="5">
    <source>
        <dbReference type="Proteomes" id="UP001652625"/>
    </source>
</evidence>
<dbReference type="Gene3D" id="3.40.50.300">
    <property type="entry name" value="P-loop containing nucleotide triphosphate hydrolases"/>
    <property type="match status" value="1"/>
</dbReference>
<comment type="subcellular location">
    <subcellularLocation>
        <location evidence="1">Cytoplasm</location>
    </subcellularLocation>
</comment>
<dbReference type="Pfam" id="PF00531">
    <property type="entry name" value="Death"/>
    <property type="match status" value="1"/>
</dbReference>
<sequence>MDQDILHCQVFKSEFSKSVGVNWKSLGRHLNLTNDCLDIIDKDNLQTQEKAYSMLRKWLEVNINPTLEELKIALHKIERMDLVKKVDELKNKKISVALKKSYIKTYEKVDELRPPLITCASVNLLNKFIDLCIVDAGDVQIDILNVYKVKQKEMKQSSYKPISYNEVFTEEKSLLLISGIAGVGKSWLLRKCLLDWANNQIWKNVDFVFYFECKILNQYENISNVKELLNKFYLDFVKDLDINNHNIIFMIDGLDEFKYLDDLINNSSNTKYPIVSALAEIQKYKSVVAGRVYAIDKYQSVCWECKVHNNRLTIQIMGFNENEIPIYIEKNVTADKKEFVKTFIEETPIAKAMASIPFYLSSMCKIIATSKQGEFSISTMTDLYASIFLYFLSNHITKNGIPIYKMMENDSYKQYILDICKIAFELFVENKVIFSKEEIQKLFHEFDKVKDKFYGFIEKIETHLGLYYQFAHLTVMEFCVSVYAYNYFSGKDILANKKLTTCLSMIFGLTNTSQTKFLKFLANLNNSNQEKIHICNLIRDSSSNNKNLFIECFYESQSLFTDEIKSFIDKRSWIIRIYDKKPFYETSCENYFVNQLINSGRTLEVLEFDHESTLKNEEKALILNCLINVRIVVFYRPIKFEGWKPNNKIESLTILISTYLLSRDDFEENLRPWFNFCDRLNLSLHDDINFMKDIYKWICDSNVKWLTVKYRNYTFDSLEILKIFLS</sequence>
<evidence type="ECO:0000256" key="2">
    <source>
        <dbReference type="ARBA" id="ARBA00022490"/>
    </source>
</evidence>
<keyword evidence="2" id="KW-0963">Cytoplasm</keyword>
<dbReference type="InterPro" id="IPR011029">
    <property type="entry name" value="DEATH-like_dom_sf"/>
</dbReference>
<keyword evidence="3" id="KW-0677">Repeat</keyword>